<dbReference type="AlphaFoldDB" id="A0A9R1UUV3"/>
<dbReference type="OrthoDB" id="1879545at2759"/>
<dbReference type="GO" id="GO:0010427">
    <property type="term" value="F:abscisic acid binding"/>
    <property type="evidence" value="ECO:0000318"/>
    <property type="project" value="GO_Central"/>
</dbReference>
<keyword evidence="2" id="KW-0017">Alkaloid metabolism</keyword>
<dbReference type="GO" id="GO:0005634">
    <property type="term" value="C:nucleus"/>
    <property type="evidence" value="ECO:0000318"/>
    <property type="project" value="GO_Central"/>
</dbReference>
<evidence type="ECO:0000259" key="3">
    <source>
        <dbReference type="Pfam" id="PF00407"/>
    </source>
</evidence>
<dbReference type="GO" id="GO:0009738">
    <property type="term" value="P:abscisic acid-activated signaling pathway"/>
    <property type="evidence" value="ECO:0000318"/>
    <property type="project" value="GO_Central"/>
</dbReference>
<evidence type="ECO:0000256" key="2">
    <source>
        <dbReference type="ARBA" id="ARBA00022589"/>
    </source>
</evidence>
<dbReference type="CDD" id="cd07816">
    <property type="entry name" value="Bet_v1-like"/>
    <property type="match status" value="1"/>
</dbReference>
<dbReference type="GO" id="GO:0005737">
    <property type="term" value="C:cytoplasm"/>
    <property type="evidence" value="ECO:0000318"/>
    <property type="project" value="GO_Central"/>
</dbReference>
<dbReference type="GO" id="GO:0004864">
    <property type="term" value="F:protein phosphatase inhibitor activity"/>
    <property type="evidence" value="ECO:0000318"/>
    <property type="project" value="GO_Central"/>
</dbReference>
<dbReference type="PANTHER" id="PTHR31213:SF19">
    <property type="entry name" value="BET V I_MAJOR LATEX PROTEIN DOMAIN-CONTAINING PROTEIN"/>
    <property type="match status" value="1"/>
</dbReference>
<proteinExistence type="inferred from homology"/>
<dbReference type="GO" id="GO:0009820">
    <property type="term" value="P:alkaloid metabolic process"/>
    <property type="evidence" value="ECO:0007669"/>
    <property type="project" value="UniProtKB-KW"/>
</dbReference>
<dbReference type="PANTHER" id="PTHR31213">
    <property type="entry name" value="OS08G0374000 PROTEIN-RELATED"/>
    <property type="match status" value="1"/>
</dbReference>
<evidence type="ECO:0000313" key="4">
    <source>
        <dbReference type="EMBL" id="KAJ0194008.1"/>
    </source>
</evidence>
<gene>
    <name evidence="4" type="ORF">LSAT_V11C800398910</name>
</gene>
<comment type="caution">
    <text evidence="4">The sequence shown here is derived from an EMBL/GenBank/DDBJ whole genome shotgun (WGS) entry which is preliminary data.</text>
</comment>
<reference evidence="4 5" key="1">
    <citation type="journal article" date="2017" name="Nat. Commun.">
        <title>Genome assembly with in vitro proximity ligation data and whole-genome triplication in lettuce.</title>
        <authorList>
            <person name="Reyes-Chin-Wo S."/>
            <person name="Wang Z."/>
            <person name="Yang X."/>
            <person name="Kozik A."/>
            <person name="Arikit S."/>
            <person name="Song C."/>
            <person name="Xia L."/>
            <person name="Froenicke L."/>
            <person name="Lavelle D.O."/>
            <person name="Truco M.J."/>
            <person name="Xia R."/>
            <person name="Zhu S."/>
            <person name="Xu C."/>
            <person name="Xu H."/>
            <person name="Xu X."/>
            <person name="Cox K."/>
            <person name="Korf I."/>
            <person name="Meyers B.C."/>
            <person name="Michelmore R.W."/>
        </authorList>
    </citation>
    <scope>NUCLEOTIDE SEQUENCE [LARGE SCALE GENOMIC DNA]</scope>
    <source>
        <strain evidence="5">cv. Salinas</strain>
        <tissue evidence="4">Seedlings</tissue>
    </source>
</reference>
<keyword evidence="5" id="KW-1185">Reference proteome</keyword>
<protein>
    <recommendedName>
        <fullName evidence="3">Bet v I/Major latex protein domain-containing protein</fullName>
    </recommendedName>
</protein>
<evidence type="ECO:0000313" key="5">
    <source>
        <dbReference type="Proteomes" id="UP000235145"/>
    </source>
</evidence>
<dbReference type="GO" id="GO:0038023">
    <property type="term" value="F:signaling receptor activity"/>
    <property type="evidence" value="ECO:0000318"/>
    <property type="project" value="GO_Central"/>
</dbReference>
<name>A0A9R1UUV3_LACSA</name>
<comment type="similarity">
    <text evidence="1">Belongs to the BetVI family.</text>
</comment>
<organism evidence="4 5">
    <name type="scientific">Lactuca sativa</name>
    <name type="common">Garden lettuce</name>
    <dbReference type="NCBI Taxonomy" id="4236"/>
    <lineage>
        <taxon>Eukaryota</taxon>
        <taxon>Viridiplantae</taxon>
        <taxon>Streptophyta</taxon>
        <taxon>Embryophyta</taxon>
        <taxon>Tracheophyta</taxon>
        <taxon>Spermatophyta</taxon>
        <taxon>Magnoliopsida</taxon>
        <taxon>eudicotyledons</taxon>
        <taxon>Gunneridae</taxon>
        <taxon>Pentapetalae</taxon>
        <taxon>asterids</taxon>
        <taxon>campanulids</taxon>
        <taxon>Asterales</taxon>
        <taxon>Asteraceae</taxon>
        <taxon>Cichorioideae</taxon>
        <taxon>Cichorieae</taxon>
        <taxon>Lactucinae</taxon>
        <taxon>Lactuca</taxon>
    </lineage>
</organism>
<dbReference type="InterPro" id="IPR050279">
    <property type="entry name" value="Plant_def-hormone_signal"/>
</dbReference>
<feature type="domain" description="Bet v I/Major latex protein" evidence="3">
    <location>
        <begin position="1"/>
        <end position="130"/>
    </location>
</feature>
<dbReference type="SUPFAM" id="SSF55961">
    <property type="entry name" value="Bet v1-like"/>
    <property type="match status" value="1"/>
</dbReference>
<dbReference type="Pfam" id="PF00407">
    <property type="entry name" value="Bet_v_1"/>
    <property type="match status" value="1"/>
</dbReference>
<dbReference type="GO" id="GO:0006952">
    <property type="term" value="P:defense response"/>
    <property type="evidence" value="ECO:0007669"/>
    <property type="project" value="InterPro"/>
</dbReference>
<dbReference type="InterPro" id="IPR000916">
    <property type="entry name" value="Bet_v_I/MLP"/>
</dbReference>
<dbReference type="InterPro" id="IPR023393">
    <property type="entry name" value="START-like_dom_sf"/>
</dbReference>
<dbReference type="Proteomes" id="UP000235145">
    <property type="component" value="Unassembled WGS sequence"/>
</dbReference>
<dbReference type="Gramene" id="rna-gnl|WGS:NBSK|LSAT_8X22381_mrna">
    <property type="protein sequence ID" value="cds-PLY89465.1"/>
    <property type="gene ID" value="gene-LSAT_8X22381"/>
</dbReference>
<dbReference type="Gene3D" id="3.30.530.20">
    <property type="match status" value="1"/>
</dbReference>
<sequence length="153" mass="17341">MSGKISEEVEVKVSITEAWEVYSTLKLAMILQSELPHLYGVDILEGDGGVGTIIKVTPRPGVSVKPAFKERFTKIDHEKRVKEIEIIEGGYLDMGCTSYRITLEFMEKENEESSCILRVTVEYEANEDASFVTIKPLMNTLKFVNQYLQNNKT</sequence>
<accession>A0A9R1UUV3</accession>
<dbReference type="EMBL" id="NBSK02000008">
    <property type="protein sequence ID" value="KAJ0194008.1"/>
    <property type="molecule type" value="Genomic_DNA"/>
</dbReference>
<evidence type="ECO:0000256" key="1">
    <source>
        <dbReference type="ARBA" id="ARBA00009744"/>
    </source>
</evidence>